<dbReference type="EMBL" id="AOME01000069">
    <property type="protein sequence ID" value="EMA51016.1"/>
    <property type="molecule type" value="Genomic_DNA"/>
</dbReference>
<keyword evidence="1" id="KW-0304">Gas vesicle</keyword>
<dbReference type="Proteomes" id="UP000011625">
    <property type="component" value="Unassembled WGS sequence"/>
</dbReference>
<dbReference type="STRING" id="1227456.C450_12805"/>
<dbReference type="PANTHER" id="PTHR36852:SF1">
    <property type="entry name" value="PROTEIN GVPL 2"/>
    <property type="match status" value="1"/>
</dbReference>
<dbReference type="NCBIfam" id="NF045778">
    <property type="entry name" value="gas_vesic_GvpL"/>
    <property type="match status" value="1"/>
</dbReference>
<dbReference type="OrthoDB" id="350702at2157"/>
<evidence type="ECO:0000256" key="1">
    <source>
        <dbReference type="ARBA" id="ARBA00022987"/>
    </source>
</evidence>
<sequence>MSESASEFTTGRYLYCVVTVDDETATGEQLARTGVDDEPVYLVVEDDLGAVVHTCDALYDAADPDVVRKWLLDHQATIDAAGERFGTPLPFQFDTILTGDDDRVREWLTEESATLTPHLDTLADHWEYRVEVSRDDAVLDEDLAADDDRLAELVDRIESAGEGTAHLLETQYEQRLDELRHERQAERTRELAERLDPLASEIRELSPERTTTLDDEDRANDTSQDDSERTTQARVSLLAHESDAEAIGDTLDEVAAESGVEVRFTGPWPPYTFAPTFDE</sequence>
<evidence type="ECO:0000256" key="4">
    <source>
        <dbReference type="SAM" id="MobiDB-lite"/>
    </source>
</evidence>
<evidence type="ECO:0000313" key="5">
    <source>
        <dbReference type="EMBL" id="EMA51016.1"/>
    </source>
</evidence>
<proteinExistence type="inferred from homology"/>
<dbReference type="PATRIC" id="fig|1227456.3.peg.2590"/>
<feature type="compositionally biased region" description="Basic and acidic residues" evidence="4">
    <location>
        <begin position="187"/>
        <end position="207"/>
    </location>
</feature>
<protein>
    <submittedName>
        <fullName evidence="5">Gas vesicle synthesis GvpLGvpF</fullName>
    </submittedName>
</protein>
<feature type="region of interest" description="Disordered" evidence="4">
    <location>
        <begin position="187"/>
        <end position="232"/>
    </location>
</feature>
<dbReference type="GO" id="GO:0031411">
    <property type="term" value="C:gas vesicle"/>
    <property type="evidence" value="ECO:0007669"/>
    <property type="project" value="UniProtKB-SubCell"/>
</dbReference>
<dbReference type="PANTHER" id="PTHR36852">
    <property type="entry name" value="PROTEIN GVPL 2"/>
    <property type="match status" value="1"/>
</dbReference>
<comment type="caution">
    <text evidence="5">The sequence shown here is derived from an EMBL/GenBank/DDBJ whole genome shotgun (WGS) entry which is preliminary data.</text>
</comment>
<name>M0MZK5_9EURY</name>
<dbReference type="InterPro" id="IPR009430">
    <property type="entry name" value="GvpL/GvpF"/>
</dbReference>
<evidence type="ECO:0000256" key="2">
    <source>
        <dbReference type="ARBA" id="ARBA00035108"/>
    </source>
</evidence>
<comment type="similarity">
    <text evidence="3">Belongs to the gas vesicle GvpF/GvpL family.</text>
</comment>
<reference evidence="5 6" key="1">
    <citation type="journal article" date="2014" name="PLoS Genet.">
        <title>Phylogenetically driven sequencing of extremely halophilic archaea reveals strategies for static and dynamic osmo-response.</title>
        <authorList>
            <person name="Becker E.A."/>
            <person name="Seitzer P.M."/>
            <person name="Tritt A."/>
            <person name="Larsen D."/>
            <person name="Krusor M."/>
            <person name="Yao A.I."/>
            <person name="Wu D."/>
            <person name="Madern D."/>
            <person name="Eisen J.A."/>
            <person name="Darling A.E."/>
            <person name="Facciotti M.T."/>
        </authorList>
    </citation>
    <scope>NUCLEOTIDE SEQUENCE [LARGE SCALE GENOMIC DNA]</scope>
    <source>
        <strain evidence="5 6">DSM 8989</strain>
    </source>
</reference>
<comment type="subcellular location">
    <subcellularLocation>
        <location evidence="2">Gas vesicle</location>
    </subcellularLocation>
</comment>
<accession>M0MZK5</accession>
<evidence type="ECO:0000256" key="3">
    <source>
        <dbReference type="ARBA" id="ARBA00035643"/>
    </source>
</evidence>
<dbReference type="AlphaFoldDB" id="M0MZK5"/>
<keyword evidence="6" id="KW-1185">Reference proteome</keyword>
<evidence type="ECO:0000313" key="6">
    <source>
        <dbReference type="Proteomes" id="UP000011625"/>
    </source>
</evidence>
<dbReference type="InterPro" id="IPR054796">
    <property type="entry name" value="Gas_vesic_GvpL"/>
</dbReference>
<dbReference type="GO" id="GO:0031412">
    <property type="term" value="P:gas vesicle organization"/>
    <property type="evidence" value="ECO:0007669"/>
    <property type="project" value="InterPro"/>
</dbReference>
<organism evidence="5 6">
    <name type="scientific">Halococcus salifodinae DSM 8989</name>
    <dbReference type="NCBI Taxonomy" id="1227456"/>
    <lineage>
        <taxon>Archaea</taxon>
        <taxon>Methanobacteriati</taxon>
        <taxon>Methanobacteriota</taxon>
        <taxon>Stenosarchaea group</taxon>
        <taxon>Halobacteria</taxon>
        <taxon>Halobacteriales</taxon>
        <taxon>Halococcaceae</taxon>
        <taxon>Halococcus</taxon>
    </lineage>
</organism>
<gene>
    <name evidence="5" type="ORF">C450_12805</name>
</gene>
<dbReference type="Pfam" id="PF06386">
    <property type="entry name" value="GvpL_GvpF"/>
    <property type="match status" value="1"/>
</dbReference>
<dbReference type="RefSeq" id="WP_005043863.1">
    <property type="nucleotide sequence ID" value="NZ_AOME01000069.1"/>
</dbReference>